<keyword evidence="10" id="KW-1185">Reference proteome</keyword>
<evidence type="ECO:0000256" key="1">
    <source>
        <dbReference type="ARBA" id="ARBA00000847"/>
    </source>
</evidence>
<dbReference type="Pfam" id="PF00293">
    <property type="entry name" value="NUDIX"/>
    <property type="match status" value="1"/>
</dbReference>
<organism evidence="9 10">
    <name type="scientific">Vibrio ulleungensis</name>
    <dbReference type="NCBI Taxonomy" id="2807619"/>
    <lineage>
        <taxon>Bacteria</taxon>
        <taxon>Pseudomonadati</taxon>
        <taxon>Pseudomonadota</taxon>
        <taxon>Gammaproteobacteria</taxon>
        <taxon>Vibrionales</taxon>
        <taxon>Vibrionaceae</taxon>
        <taxon>Vibrio</taxon>
    </lineage>
</organism>
<comment type="similarity">
    <text evidence="3">Belongs to the Nudix hydrolase family. NudK subfamily.</text>
</comment>
<dbReference type="Gene3D" id="3.90.79.10">
    <property type="entry name" value="Nucleoside Triphosphate Pyrophosphohydrolase"/>
    <property type="match status" value="1"/>
</dbReference>
<keyword evidence="5 9" id="KW-0378">Hydrolase</keyword>
<gene>
    <name evidence="9" type="ORF">JQC93_04565</name>
</gene>
<dbReference type="InterPro" id="IPR000086">
    <property type="entry name" value="NUDIX_hydrolase_dom"/>
</dbReference>
<dbReference type="GO" id="GO:0016787">
    <property type="term" value="F:hydrolase activity"/>
    <property type="evidence" value="ECO:0007669"/>
    <property type="project" value="UniProtKB-KW"/>
</dbReference>
<reference evidence="9 10" key="1">
    <citation type="submission" date="2021-02" db="EMBL/GenBank/DDBJ databases">
        <authorList>
            <person name="Park J.-S."/>
        </authorList>
    </citation>
    <scope>NUCLEOTIDE SEQUENCE [LARGE SCALE GENOMIC DNA]</scope>
    <source>
        <strain evidence="9 10">188UL20-2</strain>
    </source>
</reference>
<protein>
    <recommendedName>
        <fullName evidence="4">GDP-mannose pyrophosphatase</fullName>
    </recommendedName>
    <alternativeName>
        <fullName evidence="6">GDP-mannose hydrolase</fullName>
    </alternativeName>
    <alternativeName>
        <fullName evidence="7">GDPMK</fullName>
    </alternativeName>
</protein>
<evidence type="ECO:0000256" key="2">
    <source>
        <dbReference type="ARBA" id="ARBA00001946"/>
    </source>
</evidence>
<dbReference type="SUPFAM" id="SSF55811">
    <property type="entry name" value="Nudix"/>
    <property type="match status" value="1"/>
</dbReference>
<comment type="caution">
    <text evidence="9">The sequence shown here is derived from an EMBL/GenBank/DDBJ whole genome shotgun (WGS) entry which is preliminary data.</text>
</comment>
<comment type="catalytic activity">
    <reaction evidence="1">
        <text>GDP-alpha-D-mannose + H2O = alpha-D-mannose 1-phosphate + GMP + 2 H(+)</text>
        <dbReference type="Rhea" id="RHEA:27978"/>
        <dbReference type="ChEBI" id="CHEBI:15377"/>
        <dbReference type="ChEBI" id="CHEBI:15378"/>
        <dbReference type="ChEBI" id="CHEBI:57527"/>
        <dbReference type="ChEBI" id="CHEBI:58115"/>
        <dbReference type="ChEBI" id="CHEBI:58409"/>
    </reaction>
</comment>
<evidence type="ECO:0000313" key="9">
    <source>
        <dbReference type="EMBL" id="MBM7035673.1"/>
    </source>
</evidence>
<dbReference type="CDD" id="cd03424">
    <property type="entry name" value="NUDIX_ADPRase_Nudt5_UGPPase_Nudt14"/>
    <property type="match status" value="1"/>
</dbReference>
<evidence type="ECO:0000256" key="5">
    <source>
        <dbReference type="ARBA" id="ARBA00022801"/>
    </source>
</evidence>
<evidence type="ECO:0000313" key="10">
    <source>
        <dbReference type="Proteomes" id="UP000809621"/>
    </source>
</evidence>
<dbReference type="InterPro" id="IPR020084">
    <property type="entry name" value="NUDIX_hydrolase_CS"/>
</dbReference>
<sequence length="172" mass="18818">MSITRHRWKGIALVEQTLTLPNQKEIVHTCVQHPGAAAILPVTSTGEIVLVKQFRPSIQSWILELPAGTLELNEQPLAAAKRELQEETGYTAADWQALGVMLPLVGFCDEKQHLFVASDASLSHPLNLDDDELIEVVTMTLADIEQAIATGAIVDSKTIGLIYKAKLNRLIS</sequence>
<dbReference type="PANTHER" id="PTHR11839">
    <property type="entry name" value="UDP/ADP-SUGAR PYROPHOSPHATASE"/>
    <property type="match status" value="1"/>
</dbReference>
<evidence type="ECO:0000256" key="7">
    <source>
        <dbReference type="ARBA" id="ARBA00032272"/>
    </source>
</evidence>
<dbReference type="PANTHER" id="PTHR11839:SF18">
    <property type="entry name" value="NUDIX HYDROLASE DOMAIN-CONTAINING PROTEIN"/>
    <property type="match status" value="1"/>
</dbReference>
<evidence type="ECO:0000256" key="4">
    <source>
        <dbReference type="ARBA" id="ARBA00016377"/>
    </source>
</evidence>
<evidence type="ECO:0000256" key="6">
    <source>
        <dbReference type="ARBA" id="ARBA00032162"/>
    </source>
</evidence>
<feature type="domain" description="Nudix hydrolase" evidence="8">
    <location>
        <begin position="31"/>
        <end position="161"/>
    </location>
</feature>
<dbReference type="PROSITE" id="PS51462">
    <property type="entry name" value="NUDIX"/>
    <property type="match status" value="1"/>
</dbReference>
<comment type="cofactor">
    <cofactor evidence="2">
        <name>Mg(2+)</name>
        <dbReference type="ChEBI" id="CHEBI:18420"/>
    </cofactor>
</comment>
<dbReference type="Proteomes" id="UP000809621">
    <property type="component" value="Unassembled WGS sequence"/>
</dbReference>
<proteinExistence type="inferred from homology"/>
<evidence type="ECO:0000259" key="8">
    <source>
        <dbReference type="PROSITE" id="PS51462"/>
    </source>
</evidence>
<dbReference type="PROSITE" id="PS00893">
    <property type="entry name" value="NUDIX_BOX"/>
    <property type="match status" value="1"/>
</dbReference>
<dbReference type="EMBL" id="JAFEUM010000001">
    <property type="protein sequence ID" value="MBM7035673.1"/>
    <property type="molecule type" value="Genomic_DNA"/>
</dbReference>
<dbReference type="InterPro" id="IPR015797">
    <property type="entry name" value="NUDIX_hydrolase-like_dom_sf"/>
</dbReference>
<evidence type="ECO:0000256" key="3">
    <source>
        <dbReference type="ARBA" id="ARBA00007275"/>
    </source>
</evidence>
<accession>A0ABS2HDL2</accession>
<dbReference type="RefSeq" id="WP_205157255.1">
    <property type="nucleotide sequence ID" value="NZ_JAFEUM010000001.1"/>
</dbReference>
<name>A0ABS2HDL2_9VIBR</name>